<evidence type="ECO:0000259" key="12">
    <source>
        <dbReference type="PROSITE" id="PS51873"/>
    </source>
</evidence>
<dbReference type="GeneID" id="54565784"/>
<dbReference type="InterPro" id="IPR002867">
    <property type="entry name" value="IBR_dom"/>
</dbReference>
<evidence type="ECO:0000256" key="7">
    <source>
        <dbReference type="ARBA" id="ARBA00022833"/>
    </source>
</evidence>
<feature type="region of interest" description="Disordered" evidence="10">
    <location>
        <begin position="54"/>
        <end position="82"/>
    </location>
</feature>
<dbReference type="Gene3D" id="1.20.120.1750">
    <property type="match status" value="1"/>
</dbReference>
<evidence type="ECO:0000256" key="8">
    <source>
        <dbReference type="PROSITE-ProRule" id="PRU00175"/>
    </source>
</evidence>
<gene>
    <name evidence="13" type="ORF">M409DRAFT_53924</name>
</gene>
<evidence type="ECO:0000256" key="1">
    <source>
        <dbReference type="ARBA" id="ARBA00004906"/>
    </source>
</evidence>
<feature type="coiled-coil region" evidence="9">
    <location>
        <begin position="329"/>
        <end position="384"/>
    </location>
</feature>
<dbReference type="PROSITE" id="PS50089">
    <property type="entry name" value="ZF_RING_2"/>
    <property type="match status" value="1"/>
</dbReference>
<keyword evidence="5 8" id="KW-0863">Zinc-finger</keyword>
<dbReference type="EMBL" id="ML993592">
    <property type="protein sequence ID" value="KAF2167990.1"/>
    <property type="molecule type" value="Genomic_DNA"/>
</dbReference>
<name>A0A6A6CPD7_ZASCE</name>
<keyword evidence="7" id="KW-0862">Zinc</keyword>
<dbReference type="CDD" id="cd20335">
    <property type="entry name" value="BRcat_RBR"/>
    <property type="match status" value="1"/>
</dbReference>
<feature type="region of interest" description="Disordered" evidence="10">
    <location>
        <begin position="1"/>
        <end position="33"/>
    </location>
</feature>
<keyword evidence="9" id="KW-0175">Coiled coil</keyword>
<comment type="pathway">
    <text evidence="1">Protein modification; protein ubiquitination.</text>
</comment>
<dbReference type="SUPFAM" id="SSF57850">
    <property type="entry name" value="RING/U-box"/>
    <property type="match status" value="3"/>
</dbReference>
<dbReference type="GO" id="GO:0016740">
    <property type="term" value="F:transferase activity"/>
    <property type="evidence" value="ECO:0007669"/>
    <property type="project" value="UniProtKB-KW"/>
</dbReference>
<dbReference type="GO" id="GO:0008270">
    <property type="term" value="F:zinc ion binding"/>
    <property type="evidence" value="ECO:0007669"/>
    <property type="project" value="UniProtKB-KW"/>
</dbReference>
<evidence type="ECO:0000256" key="3">
    <source>
        <dbReference type="ARBA" id="ARBA00022723"/>
    </source>
</evidence>
<dbReference type="AlphaFoldDB" id="A0A6A6CPD7"/>
<dbReference type="InterPro" id="IPR044066">
    <property type="entry name" value="TRIAD_supradom"/>
</dbReference>
<evidence type="ECO:0000313" key="13">
    <source>
        <dbReference type="EMBL" id="KAF2167990.1"/>
    </source>
</evidence>
<proteinExistence type="predicted"/>
<sequence>MATMRRLKSTLKLGSKDHDNDLSNKTSLKRSNAKLRKNDLSSFVFDIPEETPDDFPIPEILPPPKPFRRGYSLRPDATSSSTSVLLQPPALLGIPYDAIEPDFAPTFTRKDSQQSESSSNRRESKTLSKVFSKWHAKRPQPVDNFTKWDEGRPCAHQSLPAHGLDFSATGVDSILASAILGIGSVAAGPSNPNHKRESVESNPYNEAMRARRSWADRRENQVEFADDDDFEEASGARSRQKTKRQAICEIDWSQYNDGEAIRELIQSYDESINFDHNDISPVDSGVGLVADDEPAVGKGKTRAVESVNGQSEPDSVDLDEIVAMKLAFEDSIRAQKRTWREEMQALEAQQEEALERLRRREEERERQEEADRIHAEEMEQAERARIAAELLRPRECVCCGDEKEPSSFPAHPPTYTCEHSSQTCTDCMHAWISSEFTSKGSTDLKCPECPETLSYDDVHRAATHETFLAYEKLLTRTLLGSLPEFSWCLNPAGCDSGQENSANNNYMECIVCKYRQCLHHACAWHVDETCAQYDYRTSGQKSRDEEKATAEILDEVSKKCPGPGCGWRIQKVDGCDHMTCRKCRWEFCWLCLASHREIKRVGNEAHEGWCKFHSRNLETSWPFNAHA</sequence>
<dbReference type="Gene3D" id="3.30.40.10">
    <property type="entry name" value="Zinc/RING finger domain, C3HC4 (zinc finger)"/>
    <property type="match status" value="1"/>
</dbReference>
<keyword evidence="2" id="KW-0808">Transferase</keyword>
<dbReference type="PANTHER" id="PTHR22770">
    <property type="entry name" value="UBIQUITIN CONJUGATING ENZYME 7 INTERACTING PROTEIN-RELATED"/>
    <property type="match status" value="1"/>
</dbReference>
<dbReference type="RefSeq" id="XP_033668879.1">
    <property type="nucleotide sequence ID" value="XM_033812512.1"/>
</dbReference>
<protein>
    <recommendedName>
        <fullName evidence="15">RING-type domain-containing protein</fullName>
    </recommendedName>
</protein>
<dbReference type="PROSITE" id="PS51873">
    <property type="entry name" value="TRIAD"/>
    <property type="match status" value="1"/>
</dbReference>
<dbReference type="OrthoDB" id="1431934at2759"/>
<dbReference type="Proteomes" id="UP000799537">
    <property type="component" value="Unassembled WGS sequence"/>
</dbReference>
<evidence type="ECO:0000259" key="11">
    <source>
        <dbReference type="PROSITE" id="PS50089"/>
    </source>
</evidence>
<organism evidence="13 14">
    <name type="scientific">Zasmidium cellare ATCC 36951</name>
    <dbReference type="NCBI Taxonomy" id="1080233"/>
    <lineage>
        <taxon>Eukaryota</taxon>
        <taxon>Fungi</taxon>
        <taxon>Dikarya</taxon>
        <taxon>Ascomycota</taxon>
        <taxon>Pezizomycotina</taxon>
        <taxon>Dothideomycetes</taxon>
        <taxon>Dothideomycetidae</taxon>
        <taxon>Mycosphaerellales</taxon>
        <taxon>Mycosphaerellaceae</taxon>
        <taxon>Zasmidium</taxon>
    </lineage>
</organism>
<evidence type="ECO:0000256" key="10">
    <source>
        <dbReference type="SAM" id="MobiDB-lite"/>
    </source>
</evidence>
<evidence type="ECO:0000313" key="14">
    <source>
        <dbReference type="Proteomes" id="UP000799537"/>
    </source>
</evidence>
<dbReference type="Pfam" id="PF22191">
    <property type="entry name" value="IBR_1"/>
    <property type="match status" value="1"/>
</dbReference>
<evidence type="ECO:0000256" key="9">
    <source>
        <dbReference type="SAM" id="Coils"/>
    </source>
</evidence>
<dbReference type="SMART" id="SM00647">
    <property type="entry name" value="IBR"/>
    <property type="match status" value="2"/>
</dbReference>
<keyword evidence="6" id="KW-0833">Ubl conjugation pathway</keyword>
<dbReference type="InterPro" id="IPR051628">
    <property type="entry name" value="LUBAC_E3_Ligases"/>
</dbReference>
<feature type="domain" description="RING-type" evidence="12">
    <location>
        <begin position="392"/>
        <end position="617"/>
    </location>
</feature>
<evidence type="ECO:0000256" key="2">
    <source>
        <dbReference type="ARBA" id="ARBA00022679"/>
    </source>
</evidence>
<evidence type="ECO:0008006" key="15">
    <source>
        <dbReference type="Google" id="ProtNLM"/>
    </source>
</evidence>
<keyword evidence="4" id="KW-0677">Repeat</keyword>
<dbReference type="InterPro" id="IPR013083">
    <property type="entry name" value="Znf_RING/FYVE/PHD"/>
</dbReference>
<dbReference type="Pfam" id="PF01485">
    <property type="entry name" value="IBR"/>
    <property type="match status" value="1"/>
</dbReference>
<keyword evidence="14" id="KW-1185">Reference proteome</keyword>
<dbReference type="InterPro" id="IPR001841">
    <property type="entry name" value="Znf_RING"/>
</dbReference>
<evidence type="ECO:0000256" key="6">
    <source>
        <dbReference type="ARBA" id="ARBA00022786"/>
    </source>
</evidence>
<feature type="region of interest" description="Disordered" evidence="10">
    <location>
        <begin position="106"/>
        <end position="129"/>
    </location>
</feature>
<evidence type="ECO:0000256" key="4">
    <source>
        <dbReference type="ARBA" id="ARBA00022737"/>
    </source>
</evidence>
<keyword evidence="3" id="KW-0479">Metal-binding</keyword>
<accession>A0A6A6CPD7</accession>
<feature type="domain" description="RING-type" evidence="11">
    <location>
        <begin position="396"/>
        <end position="449"/>
    </location>
</feature>
<evidence type="ECO:0000256" key="5">
    <source>
        <dbReference type="ARBA" id="ARBA00022771"/>
    </source>
</evidence>
<reference evidence="13" key="1">
    <citation type="journal article" date="2020" name="Stud. Mycol.">
        <title>101 Dothideomycetes genomes: a test case for predicting lifestyles and emergence of pathogens.</title>
        <authorList>
            <person name="Haridas S."/>
            <person name="Albert R."/>
            <person name="Binder M."/>
            <person name="Bloem J."/>
            <person name="Labutti K."/>
            <person name="Salamov A."/>
            <person name="Andreopoulos B."/>
            <person name="Baker S."/>
            <person name="Barry K."/>
            <person name="Bills G."/>
            <person name="Bluhm B."/>
            <person name="Cannon C."/>
            <person name="Castanera R."/>
            <person name="Culley D."/>
            <person name="Daum C."/>
            <person name="Ezra D."/>
            <person name="Gonzalez J."/>
            <person name="Henrissat B."/>
            <person name="Kuo A."/>
            <person name="Liang C."/>
            <person name="Lipzen A."/>
            <person name="Lutzoni F."/>
            <person name="Magnuson J."/>
            <person name="Mondo S."/>
            <person name="Nolan M."/>
            <person name="Ohm R."/>
            <person name="Pangilinan J."/>
            <person name="Park H.-J."/>
            <person name="Ramirez L."/>
            <person name="Alfaro M."/>
            <person name="Sun H."/>
            <person name="Tritt A."/>
            <person name="Yoshinaga Y."/>
            <person name="Zwiers L.-H."/>
            <person name="Turgeon B."/>
            <person name="Goodwin S."/>
            <person name="Spatafora J."/>
            <person name="Crous P."/>
            <person name="Grigoriev I."/>
        </authorList>
    </citation>
    <scope>NUCLEOTIDE SEQUENCE</scope>
    <source>
        <strain evidence="13">ATCC 36951</strain>
    </source>
</reference>
<feature type="compositionally biased region" description="Basic and acidic residues" evidence="10">
    <location>
        <begin position="108"/>
        <end position="126"/>
    </location>
</feature>